<dbReference type="RefSeq" id="WP_104874754.1">
    <property type="nucleotide sequence ID" value="NZ_CP026702.1"/>
</dbReference>
<comment type="caution">
    <text evidence="1">The sequence shown here is derived from an EMBL/GenBank/DDBJ whole genome shotgun (WGS) entry which is preliminary data.</text>
</comment>
<evidence type="ECO:0000313" key="1">
    <source>
        <dbReference type="EMBL" id="TFU69821.1"/>
    </source>
</evidence>
<proteinExistence type="predicted"/>
<protein>
    <submittedName>
        <fullName evidence="1">Uncharacterized protein</fullName>
    </submittedName>
</protein>
<gene>
    <name evidence="1" type="ORF">E0L31_22185</name>
</gene>
<organism evidence="1">
    <name type="scientific">Serratia marcescens</name>
    <dbReference type="NCBI Taxonomy" id="615"/>
    <lineage>
        <taxon>Bacteria</taxon>
        <taxon>Pseudomonadati</taxon>
        <taxon>Pseudomonadota</taxon>
        <taxon>Gammaproteobacteria</taxon>
        <taxon>Enterobacterales</taxon>
        <taxon>Yersiniaceae</taxon>
        <taxon>Serratia</taxon>
    </lineage>
</organism>
<sequence>MPTHSELVSFTRDRKERTTTSIYHTEQHSLNAQTVVEQNLVIKGGGMFRRYTADMRFDDFPACGSEREAALKLADWMQRLGAAIEDHWSQP</sequence>
<reference evidence="1" key="1">
    <citation type="submission" date="2019-03" db="EMBL/GenBank/DDBJ databases">
        <title>Serratia marcescens strain N2 draft genome.</title>
        <authorList>
            <person name="Yassin A."/>
            <person name="El-Kenawy N."/>
            <person name="Youssef N.H."/>
        </authorList>
    </citation>
    <scope>NUCLEOTIDE SEQUENCE [LARGE SCALE GENOMIC DNA]</scope>
    <source>
        <strain evidence="1">N2</strain>
    </source>
</reference>
<name>A0A9X8VEH9_SERMA</name>
<accession>A0A9X8VEH9</accession>
<dbReference type="AlphaFoldDB" id="A0A9X8VEH9"/>
<dbReference type="EMBL" id="SPSG01002968">
    <property type="protein sequence ID" value="TFU69821.1"/>
    <property type="molecule type" value="Genomic_DNA"/>
</dbReference>